<dbReference type="AlphaFoldDB" id="A0A1S9V8T7"/>
<accession>A0A1S9V8T7</accession>
<evidence type="ECO:0000256" key="1">
    <source>
        <dbReference type="SAM" id="Phobius"/>
    </source>
</evidence>
<keyword evidence="1" id="KW-0472">Membrane</keyword>
<reference evidence="2 3" key="1">
    <citation type="submission" date="2017-01" db="EMBL/GenBank/DDBJ databases">
        <title>Bacillus cereus isolates.</title>
        <authorList>
            <person name="Beno S.M."/>
        </authorList>
    </citation>
    <scope>NUCLEOTIDE SEQUENCE [LARGE SCALE GENOMIC DNA]</scope>
    <source>
        <strain evidence="2 3">FSL M7-1219</strain>
    </source>
</reference>
<dbReference type="RefSeq" id="WP_078179767.1">
    <property type="nucleotide sequence ID" value="NZ_MUAL01000004.1"/>
</dbReference>
<proteinExistence type="predicted"/>
<comment type="caution">
    <text evidence="2">The sequence shown here is derived from an EMBL/GenBank/DDBJ whole genome shotgun (WGS) entry which is preliminary data.</text>
</comment>
<name>A0A1S9V8T7_BACCE</name>
<evidence type="ECO:0000313" key="3">
    <source>
        <dbReference type="Proteomes" id="UP000191124"/>
    </source>
</evidence>
<gene>
    <name evidence="2" type="ORF">BW892_04910</name>
</gene>
<sequence>MSRKKLWISILLVFVIALGVIGYRLLGPFIEGRSYYYKHANFTDLSNESIGKMRLYDNIDKEAFRKEFGEPISKEDNVLYDYYHWKNGVETASIMEGKEKGKIIRFIIAENKELKTAKGIGLGSTKQDVISSYGSNYYERTEQGATIIGYADHKLHTTIEFWLGEGKVVRIRLDDADVD</sequence>
<keyword evidence="1" id="KW-0812">Transmembrane</keyword>
<dbReference type="Proteomes" id="UP000191124">
    <property type="component" value="Unassembled WGS sequence"/>
</dbReference>
<organism evidence="2 3">
    <name type="scientific">Bacillus cereus</name>
    <dbReference type="NCBI Taxonomy" id="1396"/>
    <lineage>
        <taxon>Bacteria</taxon>
        <taxon>Bacillati</taxon>
        <taxon>Bacillota</taxon>
        <taxon>Bacilli</taxon>
        <taxon>Bacillales</taxon>
        <taxon>Bacillaceae</taxon>
        <taxon>Bacillus</taxon>
        <taxon>Bacillus cereus group</taxon>
    </lineage>
</organism>
<protein>
    <submittedName>
        <fullName evidence="2">Uncharacterized protein</fullName>
    </submittedName>
</protein>
<keyword evidence="1" id="KW-1133">Transmembrane helix</keyword>
<feature type="transmembrane region" description="Helical" evidence="1">
    <location>
        <begin position="6"/>
        <end position="26"/>
    </location>
</feature>
<evidence type="ECO:0000313" key="2">
    <source>
        <dbReference type="EMBL" id="OOR30809.1"/>
    </source>
</evidence>
<dbReference type="EMBL" id="MUAL01000004">
    <property type="protein sequence ID" value="OOR30809.1"/>
    <property type="molecule type" value="Genomic_DNA"/>
</dbReference>